<dbReference type="EMBL" id="SMRU01000009">
    <property type="protein sequence ID" value="TDF96899.1"/>
    <property type="molecule type" value="Genomic_DNA"/>
</dbReference>
<gene>
    <name evidence="1" type="ORF">E1809_09260</name>
</gene>
<evidence type="ECO:0000313" key="2">
    <source>
        <dbReference type="Proteomes" id="UP000295511"/>
    </source>
</evidence>
<dbReference type="RefSeq" id="WP_133203947.1">
    <property type="nucleotide sequence ID" value="NZ_SMRU01000009.1"/>
</dbReference>
<protein>
    <submittedName>
        <fullName evidence="1">Uncharacterized protein</fullName>
    </submittedName>
</protein>
<sequence length="100" mass="11004">MSTEPIIIYGASDDLIEVEGAISEEFDCSGKWEGVLESPDGWRLGVTAKFTGEWEIAVVASGEGWYPDWPIQFTERPDREGDPAVKIWAPEGTTLTEVKG</sequence>
<proteinExistence type="predicted"/>
<accession>A0A4R5KMP4</accession>
<dbReference type="AlphaFoldDB" id="A0A4R5KMP4"/>
<dbReference type="Proteomes" id="UP000295511">
    <property type="component" value="Unassembled WGS sequence"/>
</dbReference>
<name>A0A4R5KMP4_9MICC</name>
<comment type="caution">
    <text evidence="1">The sequence shown here is derived from an EMBL/GenBank/DDBJ whole genome shotgun (WGS) entry which is preliminary data.</text>
</comment>
<reference evidence="1 2" key="1">
    <citation type="submission" date="2019-03" db="EMBL/GenBank/DDBJ databases">
        <title>Whole genome sequence of Arthrobacter sp JH1-1.</title>
        <authorList>
            <person name="Trinh H.N."/>
        </authorList>
    </citation>
    <scope>NUCLEOTIDE SEQUENCE [LARGE SCALE GENOMIC DNA]</scope>
    <source>
        <strain evidence="1 2">JH1-1</strain>
    </source>
</reference>
<keyword evidence="2" id="KW-1185">Reference proteome</keyword>
<organism evidence="1 2">
    <name type="scientific">Arthrobacter terricola</name>
    <dbReference type="NCBI Taxonomy" id="2547396"/>
    <lineage>
        <taxon>Bacteria</taxon>
        <taxon>Bacillati</taxon>
        <taxon>Actinomycetota</taxon>
        <taxon>Actinomycetes</taxon>
        <taxon>Micrococcales</taxon>
        <taxon>Micrococcaceae</taxon>
        <taxon>Arthrobacter</taxon>
    </lineage>
</organism>
<evidence type="ECO:0000313" key="1">
    <source>
        <dbReference type="EMBL" id="TDF96899.1"/>
    </source>
</evidence>
<dbReference type="OrthoDB" id="4559212at2"/>